<organism evidence="1 2">
    <name type="scientific">Mycolicibacterium fortuitum</name>
    <name type="common">Mycobacterium fortuitum</name>
    <dbReference type="NCBI Taxonomy" id="1766"/>
    <lineage>
        <taxon>Bacteria</taxon>
        <taxon>Bacillati</taxon>
        <taxon>Actinomycetota</taxon>
        <taxon>Actinomycetes</taxon>
        <taxon>Mycobacteriales</taxon>
        <taxon>Mycobacteriaceae</taxon>
        <taxon>Mycolicibacterium</taxon>
    </lineage>
</organism>
<evidence type="ECO:0008006" key="3">
    <source>
        <dbReference type="Google" id="ProtNLM"/>
    </source>
</evidence>
<sequence>MPMSTRCDRRAAQDARRTLLASRNQFWKTTDIDAPASTAQHLLADLVRQGELRRVRKGLYWRGTKTPLGMAPPPEAALASQLTGQAGIGPAGLSAANALRLSTQIPRQAEYAVPARPPTDTETVRFVNRSARRGRADYALNQTEVAALEVLDGWDRVIETEPQQAMGRLQELISSGGIDAARLAGAGDTEPASARARLRHLLRHTGLAELAEKVSAADPRIEARALAGLAV</sequence>
<dbReference type="EMBL" id="MBER01000010">
    <property type="protein sequence ID" value="OMC51974.1"/>
    <property type="molecule type" value="Genomic_DNA"/>
</dbReference>
<evidence type="ECO:0000313" key="2">
    <source>
        <dbReference type="Proteomes" id="UP000187001"/>
    </source>
</evidence>
<protein>
    <recommendedName>
        <fullName evidence="3">Transcriptional regulator, AbiEi antitoxin, Type IV TA system</fullName>
    </recommendedName>
</protein>
<name>A0ABD6QTZ4_MYCFO</name>
<proteinExistence type="predicted"/>
<dbReference type="Proteomes" id="UP000187001">
    <property type="component" value="Unassembled WGS sequence"/>
</dbReference>
<dbReference type="AlphaFoldDB" id="A0ABD6QTZ4"/>
<accession>A0ABD6QTZ4</accession>
<gene>
    <name evidence="1" type="ORF">A5742_17745</name>
</gene>
<evidence type="ECO:0000313" key="1">
    <source>
        <dbReference type="EMBL" id="OMC51974.1"/>
    </source>
</evidence>
<comment type="caution">
    <text evidence="1">The sequence shown here is derived from an EMBL/GenBank/DDBJ whole genome shotgun (WGS) entry which is preliminary data.</text>
</comment>
<reference evidence="1 2" key="1">
    <citation type="submission" date="2016-07" db="EMBL/GenBank/DDBJ databases">
        <authorList>
            <person name="Sutton G."/>
            <person name="Brinkac L."/>
            <person name="Sanka R."/>
            <person name="Adams M."/>
            <person name="Lau E."/>
            <person name="Kumar A."/>
            <person name="Macaden R."/>
        </authorList>
    </citation>
    <scope>NUCLEOTIDE SEQUENCE [LARGE SCALE GENOMIC DNA]</scope>
    <source>
        <strain evidence="1 2">GA-0871</strain>
    </source>
</reference>